<feature type="compositionally biased region" description="Low complexity" evidence="1">
    <location>
        <begin position="1"/>
        <end position="16"/>
    </location>
</feature>
<dbReference type="Proteomes" id="UP000678374">
    <property type="component" value="Unassembled WGS sequence"/>
</dbReference>
<proteinExistence type="predicted"/>
<keyword evidence="4" id="KW-1185">Reference proteome</keyword>
<accession>A0A941BM17</accession>
<dbReference type="InterPro" id="IPR007077">
    <property type="entry name" value="TfoX_C"/>
</dbReference>
<evidence type="ECO:0000256" key="1">
    <source>
        <dbReference type="SAM" id="MobiDB-lite"/>
    </source>
</evidence>
<dbReference type="Gene3D" id="1.10.150.20">
    <property type="entry name" value="5' to 3' exonuclease, C-terminal subdomain"/>
    <property type="match status" value="1"/>
</dbReference>
<dbReference type="PANTHER" id="PTHR36121:SF1">
    <property type="entry name" value="PROTEIN SXY"/>
    <property type="match status" value="1"/>
</dbReference>
<dbReference type="InterPro" id="IPR047525">
    <property type="entry name" value="TfoX-like"/>
</dbReference>
<evidence type="ECO:0000259" key="2">
    <source>
        <dbReference type="Pfam" id="PF04994"/>
    </source>
</evidence>
<gene>
    <name evidence="3" type="ORF">KAK06_23695</name>
</gene>
<dbReference type="EMBL" id="JAGQDE010000047">
    <property type="protein sequence ID" value="MBQ0961962.1"/>
    <property type="molecule type" value="Genomic_DNA"/>
</dbReference>
<dbReference type="AlphaFoldDB" id="A0A941BM17"/>
<feature type="region of interest" description="Disordered" evidence="1">
    <location>
        <begin position="1"/>
        <end position="25"/>
    </location>
</feature>
<reference evidence="3" key="1">
    <citation type="submission" date="2021-04" db="EMBL/GenBank/DDBJ databases">
        <title>The genome sequence of Ideonella sp. 4Y11.</title>
        <authorList>
            <person name="Liu Y."/>
        </authorList>
    </citation>
    <scope>NUCLEOTIDE SEQUENCE</scope>
    <source>
        <strain evidence="3">4Y11</strain>
    </source>
</reference>
<dbReference type="RefSeq" id="WP_210804641.1">
    <property type="nucleotide sequence ID" value="NZ_JAGQDE010000047.1"/>
</dbReference>
<evidence type="ECO:0000313" key="4">
    <source>
        <dbReference type="Proteomes" id="UP000678374"/>
    </source>
</evidence>
<protein>
    <submittedName>
        <fullName evidence="3">TfoX/Sxy family DNA transformation protein</fullName>
    </submittedName>
</protein>
<dbReference type="PANTHER" id="PTHR36121">
    <property type="entry name" value="PROTEIN SXY"/>
    <property type="match status" value="1"/>
</dbReference>
<dbReference type="Pfam" id="PF04994">
    <property type="entry name" value="TfoX_C"/>
    <property type="match status" value="1"/>
</dbReference>
<name>A0A941BM17_9BURK</name>
<feature type="domain" description="TfoX C-terminal" evidence="2">
    <location>
        <begin position="21"/>
        <end position="96"/>
    </location>
</feature>
<sequence length="108" mass="11712">MATSRAAPRRPAAAPSKPKPMLRDVANLGPKSEAVLRRVGISTMGQLREFGSVAVYCRAKALEPSVSLNLLLALEGALLGVSWQEVAKVHRTRLLLALDDAQRDPRTR</sequence>
<evidence type="ECO:0000313" key="3">
    <source>
        <dbReference type="EMBL" id="MBQ0961962.1"/>
    </source>
</evidence>
<organism evidence="3 4">
    <name type="scientific">Ideonella aquatica</name>
    <dbReference type="NCBI Taxonomy" id="2824119"/>
    <lineage>
        <taxon>Bacteria</taxon>
        <taxon>Pseudomonadati</taxon>
        <taxon>Pseudomonadota</taxon>
        <taxon>Betaproteobacteria</taxon>
        <taxon>Burkholderiales</taxon>
        <taxon>Sphaerotilaceae</taxon>
        <taxon>Ideonella</taxon>
    </lineage>
</organism>
<comment type="caution">
    <text evidence="3">The sequence shown here is derived from an EMBL/GenBank/DDBJ whole genome shotgun (WGS) entry which is preliminary data.</text>
</comment>